<feature type="transmembrane region" description="Helical" evidence="2">
    <location>
        <begin position="36"/>
        <end position="59"/>
    </location>
</feature>
<feature type="compositionally biased region" description="Low complexity" evidence="1">
    <location>
        <begin position="176"/>
        <end position="185"/>
    </location>
</feature>
<feature type="transmembrane region" description="Helical" evidence="2">
    <location>
        <begin position="80"/>
        <end position="98"/>
    </location>
</feature>
<reference evidence="3 4" key="1">
    <citation type="journal article" date="2011" name="J. Bacteriol.">
        <title>Draft genome sequence of the anoxygenic filamentous phototrophic bacterium Oscillochloris trichoides subsp. DG-6.</title>
        <authorList>
            <person name="Kuznetsov B.B."/>
            <person name="Ivanovsky R.N."/>
            <person name="Keppen O.I."/>
            <person name="Sukhacheva M.V."/>
            <person name="Bumazhkin B.K."/>
            <person name="Patutina E.O."/>
            <person name="Beletsky A.V."/>
            <person name="Mardanov A.V."/>
            <person name="Baslerov R.V."/>
            <person name="Panteleeva A.N."/>
            <person name="Kolganova T.V."/>
            <person name="Ravin N.V."/>
            <person name="Skryabin K.G."/>
        </authorList>
    </citation>
    <scope>NUCLEOTIDE SEQUENCE [LARGE SCALE GENOMIC DNA]</scope>
    <source>
        <strain evidence="3 4">DG-6</strain>
    </source>
</reference>
<evidence type="ECO:0000256" key="2">
    <source>
        <dbReference type="SAM" id="Phobius"/>
    </source>
</evidence>
<evidence type="ECO:0000313" key="3">
    <source>
        <dbReference type="EMBL" id="EFO79008.1"/>
    </source>
</evidence>
<protein>
    <submittedName>
        <fullName evidence="3">Uncharacterized protein</fullName>
    </submittedName>
</protein>
<feature type="compositionally biased region" description="Pro residues" evidence="1">
    <location>
        <begin position="186"/>
        <end position="197"/>
    </location>
</feature>
<dbReference type="STRING" id="765420.OSCT_3084"/>
<accession>E1IID3</accession>
<proteinExistence type="predicted"/>
<feature type="transmembrane region" description="Helical" evidence="2">
    <location>
        <begin position="126"/>
        <end position="148"/>
    </location>
</feature>
<dbReference type="Proteomes" id="UP000054010">
    <property type="component" value="Unassembled WGS sequence"/>
</dbReference>
<dbReference type="AlphaFoldDB" id="E1IID3"/>
<organism evidence="3 4">
    <name type="scientific">Oscillochloris trichoides DG-6</name>
    <dbReference type="NCBI Taxonomy" id="765420"/>
    <lineage>
        <taxon>Bacteria</taxon>
        <taxon>Bacillati</taxon>
        <taxon>Chloroflexota</taxon>
        <taxon>Chloroflexia</taxon>
        <taxon>Chloroflexales</taxon>
        <taxon>Chloroflexineae</taxon>
        <taxon>Oscillochloridaceae</taxon>
        <taxon>Oscillochloris</taxon>
    </lineage>
</organism>
<comment type="caution">
    <text evidence="3">The sequence shown here is derived from an EMBL/GenBank/DDBJ whole genome shotgun (WGS) entry which is preliminary data.</text>
</comment>
<keyword evidence="4" id="KW-1185">Reference proteome</keyword>
<evidence type="ECO:0000256" key="1">
    <source>
        <dbReference type="SAM" id="MobiDB-lite"/>
    </source>
</evidence>
<gene>
    <name evidence="3" type="ORF">OSCT_3084</name>
</gene>
<keyword evidence="2" id="KW-1133">Transmembrane helix</keyword>
<dbReference type="HOGENOM" id="CLU_1260404_0_0_0"/>
<evidence type="ECO:0000313" key="4">
    <source>
        <dbReference type="Proteomes" id="UP000054010"/>
    </source>
</evidence>
<keyword evidence="2" id="KW-0812">Transmembrane</keyword>
<feature type="compositionally biased region" description="Basic and acidic residues" evidence="1">
    <location>
        <begin position="204"/>
        <end position="219"/>
    </location>
</feature>
<dbReference type="EMBL" id="ADVR01000133">
    <property type="protein sequence ID" value="EFO79008.1"/>
    <property type="molecule type" value="Genomic_DNA"/>
</dbReference>
<sequence length="219" mass="24174">MRRGLIAVAGTLMSAVLVDLWQVRWSEWLKSEVNQSPWIIFLLTALIFLSVALLVGYGGSLLLPPDPGFKPKVPDWKERLGSPLLGALNAALIASYLMRYANDIWPEEEAQDLISQSLIANVLDQWLPWFILAMVLSTMANVLVRAYIRISKALKQPVVPSFPQTKRPNQPPPAPARKAAPAGATMPPPPPTQPKAPTPADQAELERIMRDLNSISDKK</sequence>
<keyword evidence="2" id="KW-0472">Membrane</keyword>
<dbReference type="eggNOG" id="ENOG502ZFZK">
    <property type="taxonomic scope" value="Bacteria"/>
</dbReference>
<feature type="region of interest" description="Disordered" evidence="1">
    <location>
        <begin position="160"/>
        <end position="219"/>
    </location>
</feature>
<name>E1IID3_9CHLR</name>